<sequence>MLTILYPILLFSPLIFQFTYGTKAIYKNTSMSFGKISLITFVSQIVISIALYSLSLYNFSKYFDEHPDQLRCGTPLAGILISILFLIALLTALILVQFIIIIWKKNRTKSSIA</sequence>
<accession>A0A7W7IYT7</accession>
<protein>
    <submittedName>
        <fullName evidence="2">Uncharacterized protein</fullName>
    </submittedName>
</protein>
<feature type="transmembrane region" description="Helical" evidence="1">
    <location>
        <begin position="6"/>
        <end position="26"/>
    </location>
</feature>
<evidence type="ECO:0000313" key="2">
    <source>
        <dbReference type="EMBL" id="MBB4802975.1"/>
    </source>
</evidence>
<keyword evidence="1" id="KW-1133">Transmembrane helix</keyword>
<dbReference type="EMBL" id="JACHLD010000004">
    <property type="protein sequence ID" value="MBB4802975.1"/>
    <property type="molecule type" value="Genomic_DNA"/>
</dbReference>
<reference evidence="2 3" key="1">
    <citation type="submission" date="2020-08" db="EMBL/GenBank/DDBJ databases">
        <title>Functional genomics of gut bacteria from endangered species of beetles.</title>
        <authorList>
            <person name="Carlos-Shanley C."/>
        </authorList>
    </citation>
    <scope>NUCLEOTIDE SEQUENCE [LARGE SCALE GENOMIC DNA]</scope>
    <source>
        <strain evidence="2 3">S00142</strain>
    </source>
</reference>
<keyword evidence="1" id="KW-0472">Membrane</keyword>
<name>A0A7W7IYT7_9FLAO</name>
<organism evidence="2 3">
    <name type="scientific">Flavobacterium nitrogenifigens</name>
    <dbReference type="NCBI Taxonomy" id="1617283"/>
    <lineage>
        <taxon>Bacteria</taxon>
        <taxon>Pseudomonadati</taxon>
        <taxon>Bacteroidota</taxon>
        <taxon>Flavobacteriia</taxon>
        <taxon>Flavobacteriales</taxon>
        <taxon>Flavobacteriaceae</taxon>
        <taxon>Flavobacterium</taxon>
    </lineage>
</organism>
<dbReference type="Proteomes" id="UP000561681">
    <property type="component" value="Unassembled WGS sequence"/>
</dbReference>
<dbReference type="AlphaFoldDB" id="A0A7W7IYT7"/>
<dbReference type="RefSeq" id="WP_184163640.1">
    <property type="nucleotide sequence ID" value="NZ_JACHLD010000004.1"/>
</dbReference>
<proteinExistence type="predicted"/>
<keyword evidence="3" id="KW-1185">Reference proteome</keyword>
<evidence type="ECO:0000256" key="1">
    <source>
        <dbReference type="SAM" id="Phobius"/>
    </source>
</evidence>
<evidence type="ECO:0000313" key="3">
    <source>
        <dbReference type="Proteomes" id="UP000561681"/>
    </source>
</evidence>
<gene>
    <name evidence="2" type="ORF">HNP37_003050</name>
</gene>
<feature type="transmembrane region" description="Helical" evidence="1">
    <location>
        <begin position="38"/>
        <end position="59"/>
    </location>
</feature>
<keyword evidence="1" id="KW-0812">Transmembrane</keyword>
<comment type="caution">
    <text evidence="2">The sequence shown here is derived from an EMBL/GenBank/DDBJ whole genome shotgun (WGS) entry which is preliminary data.</text>
</comment>
<feature type="transmembrane region" description="Helical" evidence="1">
    <location>
        <begin position="79"/>
        <end position="103"/>
    </location>
</feature>